<feature type="domain" description="C-type lectin" evidence="28">
    <location>
        <begin position="26"/>
        <end position="146"/>
    </location>
</feature>
<feature type="domain" description="Sushi" evidence="29">
    <location>
        <begin position="373"/>
        <end position="434"/>
    </location>
</feature>
<dbReference type="PROSITE" id="PS00615">
    <property type="entry name" value="C_TYPE_LECTIN_1"/>
    <property type="match status" value="1"/>
</dbReference>
<feature type="disulfide bond" evidence="24">
    <location>
        <begin position="591"/>
        <end position="618"/>
    </location>
</feature>
<feature type="domain" description="Sushi" evidence="29">
    <location>
        <begin position="435"/>
        <end position="496"/>
    </location>
</feature>
<dbReference type="FunFam" id="2.10.70.10:FF:000001">
    <property type="entry name" value="Selectin P"/>
    <property type="match status" value="12"/>
</dbReference>
<feature type="domain" description="Sushi" evidence="29">
    <location>
        <begin position="497"/>
        <end position="558"/>
    </location>
</feature>
<reference evidence="30" key="2">
    <citation type="submission" date="2025-08" db="UniProtKB">
        <authorList>
            <consortium name="Ensembl"/>
        </authorList>
    </citation>
    <scope>IDENTIFICATION</scope>
</reference>
<dbReference type="CDD" id="cd00054">
    <property type="entry name" value="EGF_CA"/>
    <property type="match status" value="1"/>
</dbReference>
<dbReference type="AlphaFoldDB" id="I3J1E7"/>
<dbReference type="InterPro" id="IPR000436">
    <property type="entry name" value="Sushi_SCR_CCP_dom"/>
</dbReference>
<feature type="disulfide bond" evidence="24">
    <location>
        <begin position="405"/>
        <end position="432"/>
    </location>
</feature>
<feature type="transmembrane region" description="Helical" evidence="25">
    <location>
        <begin position="939"/>
        <end position="963"/>
    </location>
</feature>
<dbReference type="GO" id="GO:0030097">
    <property type="term" value="P:hemopoiesis"/>
    <property type="evidence" value="ECO:0007669"/>
    <property type="project" value="Ensembl"/>
</dbReference>
<feature type="domain" description="Sushi" evidence="29">
    <location>
        <begin position="870"/>
        <end position="932"/>
    </location>
</feature>
<keyword evidence="13 25" id="KW-1133">Transmembrane helix</keyword>
<dbReference type="SUPFAM" id="SSF57196">
    <property type="entry name" value="EGF/Laminin"/>
    <property type="match status" value="1"/>
</dbReference>
<evidence type="ECO:0000256" key="10">
    <source>
        <dbReference type="ARBA" id="ARBA00022737"/>
    </source>
</evidence>
<dbReference type="GeneTree" id="ENSGT00940000160168"/>
<feature type="domain" description="Sushi" evidence="29">
    <location>
        <begin position="745"/>
        <end position="806"/>
    </location>
</feature>
<feature type="disulfide bond" evidence="24">
    <location>
        <begin position="529"/>
        <end position="556"/>
    </location>
</feature>
<dbReference type="PROSITE" id="PS50026">
    <property type="entry name" value="EGF_3"/>
    <property type="match status" value="1"/>
</dbReference>
<dbReference type="GO" id="GO:0007155">
    <property type="term" value="P:cell adhesion"/>
    <property type="evidence" value="ECO:0007669"/>
    <property type="project" value="UniProtKB-KW"/>
</dbReference>
<dbReference type="STRING" id="8128.ENSONIP00000002687"/>
<evidence type="ECO:0000256" key="3">
    <source>
        <dbReference type="ARBA" id="ARBA00022475"/>
    </source>
</evidence>
<evidence type="ECO:0000256" key="25">
    <source>
        <dbReference type="SAM" id="Phobius"/>
    </source>
</evidence>
<keyword evidence="3" id="KW-1003">Cell membrane</keyword>
<feature type="disulfide bond" evidence="24">
    <location>
        <begin position="715"/>
        <end position="742"/>
    </location>
</feature>
<feature type="disulfide bond" evidence="23">
    <location>
        <begin position="172"/>
        <end position="181"/>
    </location>
</feature>
<dbReference type="SUPFAM" id="SSF56436">
    <property type="entry name" value="C-type lectin-like"/>
    <property type="match status" value="1"/>
</dbReference>
<keyword evidence="5 24" id="KW-0768">Sushi</keyword>
<feature type="domain" description="Sushi" evidence="29">
    <location>
        <begin position="185"/>
        <end position="246"/>
    </location>
</feature>
<evidence type="ECO:0000256" key="11">
    <source>
        <dbReference type="ARBA" id="ARBA00022837"/>
    </source>
</evidence>
<dbReference type="InterPro" id="IPR035976">
    <property type="entry name" value="Sushi/SCR/CCP_sf"/>
</dbReference>
<dbReference type="PROSITE" id="PS50041">
    <property type="entry name" value="C_TYPE_LECTIN_2"/>
    <property type="match status" value="1"/>
</dbReference>
<feature type="domain" description="Sushi" evidence="29">
    <location>
        <begin position="247"/>
        <end position="310"/>
    </location>
</feature>
<evidence type="ECO:0000313" key="31">
    <source>
        <dbReference type="Proteomes" id="UP000005207"/>
    </source>
</evidence>
<keyword evidence="10" id="KW-0677">Repeat</keyword>
<dbReference type="InterPro" id="IPR002396">
    <property type="entry name" value="Selectin_superfamily"/>
</dbReference>
<keyword evidence="12" id="KW-0130">Cell adhesion</keyword>
<evidence type="ECO:0000256" key="6">
    <source>
        <dbReference type="ARBA" id="ARBA00022692"/>
    </source>
</evidence>
<dbReference type="GO" id="GO:0046872">
    <property type="term" value="F:metal ion binding"/>
    <property type="evidence" value="ECO:0007669"/>
    <property type="project" value="UniProtKB-KW"/>
</dbReference>
<dbReference type="GO" id="GO:0030246">
    <property type="term" value="F:carbohydrate binding"/>
    <property type="evidence" value="ECO:0007669"/>
    <property type="project" value="UniProtKB-KW"/>
</dbReference>
<feature type="domain" description="Sushi" evidence="29">
    <location>
        <begin position="683"/>
        <end position="744"/>
    </location>
</feature>
<comment type="subunit">
    <text evidence="17">Interacts with SELPLG/PSGL1 and PODXL2 through the sialyl Lewis X epitope. SELPLG sulfation appears not to be required for this interaction.</text>
</comment>
<dbReference type="InterPro" id="IPR016187">
    <property type="entry name" value="CTDL_fold"/>
</dbReference>
<dbReference type="PRINTS" id="PR00343">
    <property type="entry name" value="SELECTIN"/>
</dbReference>
<dbReference type="SUPFAM" id="SSF57535">
    <property type="entry name" value="Complement control module/SCR domain"/>
    <property type="match status" value="12"/>
</dbReference>
<dbReference type="InterPro" id="IPR016186">
    <property type="entry name" value="C-type_lectin-like/link_sf"/>
</dbReference>
<keyword evidence="4 23" id="KW-0245">EGF-like domain</keyword>
<dbReference type="PROSITE" id="PS01186">
    <property type="entry name" value="EGF_2"/>
    <property type="match status" value="1"/>
</dbReference>
<feature type="domain" description="Sushi" evidence="29">
    <location>
        <begin position="807"/>
        <end position="869"/>
    </location>
</feature>
<dbReference type="Pfam" id="PF00059">
    <property type="entry name" value="Lectin_C"/>
    <property type="match status" value="1"/>
</dbReference>
<evidence type="ECO:0000256" key="13">
    <source>
        <dbReference type="ARBA" id="ARBA00022989"/>
    </source>
</evidence>
<dbReference type="GO" id="GO:0005886">
    <property type="term" value="C:plasma membrane"/>
    <property type="evidence" value="ECO:0007669"/>
    <property type="project" value="UniProtKB-SubCell"/>
</dbReference>
<feature type="disulfide bond" evidence="24">
    <location>
        <begin position="903"/>
        <end position="930"/>
    </location>
</feature>
<keyword evidence="7" id="KW-0479">Metal-binding</keyword>
<dbReference type="GO" id="GO:0097241">
    <property type="term" value="P:hematopoietic stem cell migration to bone marrow"/>
    <property type="evidence" value="ECO:0007669"/>
    <property type="project" value="Ensembl"/>
</dbReference>
<evidence type="ECO:0000256" key="12">
    <source>
        <dbReference type="ARBA" id="ARBA00022889"/>
    </source>
</evidence>
<feature type="disulfide bond" evidence="24">
    <location>
        <begin position="467"/>
        <end position="494"/>
    </location>
</feature>
<evidence type="ECO:0000256" key="19">
    <source>
        <dbReference type="ARBA" id="ARBA00041401"/>
    </source>
</evidence>
<evidence type="ECO:0000256" key="5">
    <source>
        <dbReference type="ARBA" id="ARBA00022659"/>
    </source>
</evidence>
<evidence type="ECO:0000256" key="16">
    <source>
        <dbReference type="ARBA" id="ARBA00023180"/>
    </source>
</evidence>
<sequence>MLVDCNTLIATLIVFAVDLSSRRGGAQAWTYNYSTGPNQNWYEARKWCQKYFTDMVASRNQEETNFLNDLLPFNPKYYWIGIHRVAGLWTSVNTSQSVPEEAQNWASAEPDTISRQDCVEIYIKRGTDTAKWNNENCNKLKGALCYTASCKQESCSAHADCVESIGSHICKCHPGFRGLRCEEAITCKPFPHPDQGSHRCSNPYGSNHFNSSCHFLCEVGFRLIGAPQLICQANGLWNHPVPLCQVAQCPNLKYTNFSASSMNCSHPIAPFSYNSTCEFSCDEGYELIGQNQIICEHTGQWTATVPVCTVRKCSPVFSPAMGHMTCVDPVEPFSYGSWCNFTCKEGYYLTGDKVLLCLTLGQWSKPTPTCTVVQCNSLQAPPHAYLQCQDPINKHSYTSICTVQCEEGFDLIGTNVTKCSSQGNWSHALPVCLAKRCTPISSPSHGSISCSDPNGSFSFGSRCTKTCDEGFVLNGTSSTECTSMGKWSTDIPPCLVKKCPTLNSPAHGSINCSHPHGEFSFGSRCMTTCDEGFVLNGTAVTECTAMSNWSTDIPHCLAKKCPTLNSPAHGSIFCSHPHGEFSFGSRCTTTCDEGFVLNGTSSTECTSMGKWSTDIPPCLVKKCPTLNSPAHGSINCSHPHGEFSFGSRCTTTCDEGFVLNGTADTECTAMSNWSTDIPQCLARRCPTLSSPSHGSLVCSNPHREYSFASVCTSTCAEGFVLNGTAITECTPQGRWNRDIPHCLAERCPILTPPSHGTLDCSHSHGEFSFGSRCTSTCEDGFLLTGMADTECTSAGTWSTEIPACQARQCPLLAKSPQHGRMNCSHLNSPFSYGSQCDFKCNKGFWLKGTSAMMCNTSGYWNQDPPICQPVQCKAIRAFSSDLSMNCSHPLGNFSFSSECVFSCKDGFTLNGTAVILCSATGIWSDSLPSCTGMSIGTAMLLYTGAGTGIAVGILLLIGLTMLIMKQLKKTGNMITSDVPTWGERENPAFEF</sequence>
<evidence type="ECO:0000259" key="29">
    <source>
        <dbReference type="PROSITE" id="PS50923"/>
    </source>
</evidence>
<keyword evidence="15 23" id="KW-1015">Disulfide bond</keyword>
<feature type="domain" description="Sushi" evidence="29">
    <location>
        <begin position="559"/>
        <end position="620"/>
    </location>
</feature>
<dbReference type="InterPro" id="IPR001304">
    <property type="entry name" value="C-type_lectin-like"/>
</dbReference>
<keyword evidence="11" id="KW-0106">Calcium</keyword>
<dbReference type="InterPro" id="IPR050350">
    <property type="entry name" value="Compl-Cell_Adhes-Reg"/>
</dbReference>
<dbReference type="PANTHER" id="PTHR19325">
    <property type="entry name" value="COMPLEMENT COMPONENT-RELATED SUSHI DOMAIN-CONTAINING"/>
    <property type="match status" value="1"/>
</dbReference>
<feature type="signal peptide" evidence="26">
    <location>
        <begin position="1"/>
        <end position="28"/>
    </location>
</feature>
<evidence type="ECO:0000256" key="8">
    <source>
        <dbReference type="ARBA" id="ARBA00022729"/>
    </source>
</evidence>
<dbReference type="InterPro" id="IPR018378">
    <property type="entry name" value="C-type_lectin_CS"/>
</dbReference>
<comment type="function">
    <text evidence="22">Cell-surface glycoprotein having a role in immunoadhesion. Mediates in the adhesion of blood neutrophils in cytokine-activated endothelium through interaction with SELPLG/PSGL1. May have a role in capillary morphogenesis.</text>
</comment>
<comment type="similarity">
    <text evidence="2">Belongs to the selectin/LECAM family.</text>
</comment>
<dbReference type="InterPro" id="IPR000742">
    <property type="entry name" value="EGF"/>
</dbReference>
<evidence type="ECO:0000256" key="14">
    <source>
        <dbReference type="ARBA" id="ARBA00023136"/>
    </source>
</evidence>
<organism evidence="30 31">
    <name type="scientific">Oreochromis niloticus</name>
    <name type="common">Nile tilapia</name>
    <name type="synonym">Tilapia nilotica</name>
    <dbReference type="NCBI Taxonomy" id="8128"/>
    <lineage>
        <taxon>Eukaryota</taxon>
        <taxon>Metazoa</taxon>
        <taxon>Chordata</taxon>
        <taxon>Craniata</taxon>
        <taxon>Vertebrata</taxon>
        <taxon>Euteleostomi</taxon>
        <taxon>Actinopterygii</taxon>
        <taxon>Neopterygii</taxon>
        <taxon>Teleostei</taxon>
        <taxon>Neoteleostei</taxon>
        <taxon>Acanthomorphata</taxon>
        <taxon>Ovalentaria</taxon>
        <taxon>Cichlomorphae</taxon>
        <taxon>Cichliformes</taxon>
        <taxon>Cichlidae</taxon>
        <taxon>African cichlids</taxon>
        <taxon>Pseudocrenilabrinae</taxon>
        <taxon>Oreochromini</taxon>
        <taxon>Oreochromis</taxon>
    </lineage>
</organism>
<keyword evidence="31" id="KW-1185">Reference proteome</keyword>
<evidence type="ECO:0000313" key="30">
    <source>
        <dbReference type="Ensembl" id="ENSONIP00000002687.2"/>
    </source>
</evidence>
<feature type="domain" description="EGF-like" evidence="27">
    <location>
        <begin position="146"/>
        <end position="182"/>
    </location>
</feature>
<feature type="disulfide bond" evidence="24">
    <location>
        <begin position="840"/>
        <end position="867"/>
    </location>
</feature>
<evidence type="ECO:0000256" key="1">
    <source>
        <dbReference type="ARBA" id="ARBA00004251"/>
    </source>
</evidence>
<name>I3J1E7_ORENI</name>
<evidence type="ECO:0000256" key="20">
    <source>
        <dbReference type="ARBA" id="ARBA00042113"/>
    </source>
</evidence>
<dbReference type="SMART" id="SM00034">
    <property type="entry name" value="CLECT"/>
    <property type="match status" value="1"/>
</dbReference>
<evidence type="ECO:0000256" key="2">
    <source>
        <dbReference type="ARBA" id="ARBA00007360"/>
    </source>
</evidence>
<dbReference type="PANTHER" id="PTHR19325:SF493">
    <property type="entry name" value="E-SELECTIN"/>
    <property type="match status" value="1"/>
</dbReference>
<dbReference type="InParanoid" id="I3J1E7"/>
<keyword evidence="9" id="KW-0430">Lectin</keyword>
<evidence type="ECO:0000256" key="7">
    <source>
        <dbReference type="ARBA" id="ARBA00022723"/>
    </source>
</evidence>
<keyword evidence="8 26" id="KW-0732">Signal</keyword>
<dbReference type="OMA" id="SMFCNSS"/>
<evidence type="ECO:0000256" key="17">
    <source>
        <dbReference type="ARBA" id="ARBA00038738"/>
    </source>
</evidence>
<feature type="disulfide bond" evidence="24">
    <location>
        <begin position="653"/>
        <end position="680"/>
    </location>
</feature>
<evidence type="ECO:0000256" key="18">
    <source>
        <dbReference type="ARBA" id="ARBA00040812"/>
    </source>
</evidence>
<evidence type="ECO:0000256" key="15">
    <source>
        <dbReference type="ARBA" id="ARBA00023157"/>
    </source>
</evidence>
<keyword evidence="6 25" id="KW-0812">Transmembrane</keyword>
<comment type="caution">
    <text evidence="23">Lacks conserved residue(s) required for the propagation of feature annotation.</text>
</comment>
<dbReference type="SMART" id="SM00181">
    <property type="entry name" value="EGF"/>
    <property type="match status" value="1"/>
</dbReference>
<feature type="domain" description="Sushi" evidence="29">
    <location>
        <begin position="621"/>
        <end position="682"/>
    </location>
</feature>
<evidence type="ECO:0000256" key="22">
    <source>
        <dbReference type="ARBA" id="ARBA00045695"/>
    </source>
</evidence>
<reference evidence="30" key="3">
    <citation type="submission" date="2025-09" db="UniProtKB">
        <authorList>
            <consortium name="Ensembl"/>
        </authorList>
    </citation>
    <scope>IDENTIFICATION</scope>
</reference>
<dbReference type="Proteomes" id="UP000005207">
    <property type="component" value="Linkage group LG23"/>
</dbReference>
<evidence type="ECO:0000256" key="21">
    <source>
        <dbReference type="ARBA" id="ARBA00043124"/>
    </source>
</evidence>
<dbReference type="Ensembl" id="ENSONIT00000002688.2">
    <property type="protein sequence ID" value="ENSONIP00000002687.2"/>
    <property type="gene ID" value="ENSONIG00000002157.2"/>
</dbReference>
<keyword evidence="14 25" id="KW-0472">Membrane</keyword>
<feature type="disulfide bond" evidence="24">
    <location>
        <begin position="281"/>
        <end position="308"/>
    </location>
</feature>
<dbReference type="FunCoup" id="I3J1E7">
    <property type="interactions" value="796"/>
</dbReference>
<dbReference type="PROSITE" id="PS00022">
    <property type="entry name" value="EGF_1"/>
    <property type="match status" value="1"/>
</dbReference>
<dbReference type="Gene3D" id="3.10.100.10">
    <property type="entry name" value="Mannose-Binding Protein A, subunit A"/>
    <property type="match status" value="1"/>
</dbReference>
<dbReference type="CDD" id="cd00033">
    <property type="entry name" value="CCP"/>
    <property type="match status" value="12"/>
</dbReference>
<feature type="disulfide bond" evidence="24">
    <location>
        <begin position="217"/>
        <end position="244"/>
    </location>
</feature>
<evidence type="ECO:0000259" key="27">
    <source>
        <dbReference type="PROSITE" id="PS50026"/>
    </source>
</evidence>
<evidence type="ECO:0000256" key="26">
    <source>
        <dbReference type="SAM" id="SignalP"/>
    </source>
</evidence>
<evidence type="ECO:0000256" key="23">
    <source>
        <dbReference type="PROSITE-ProRule" id="PRU00076"/>
    </source>
</evidence>
<proteinExistence type="inferred from homology"/>
<feature type="disulfide bond" evidence="24">
    <location>
        <begin position="777"/>
        <end position="804"/>
    </location>
</feature>
<dbReference type="Gene3D" id="2.10.70.10">
    <property type="entry name" value="Complement Module, domain 1"/>
    <property type="match status" value="12"/>
</dbReference>
<accession>I3J1E7</accession>
<dbReference type="SMART" id="SM00032">
    <property type="entry name" value="CCP"/>
    <property type="match status" value="12"/>
</dbReference>
<protein>
    <recommendedName>
        <fullName evidence="18">E-selectin</fullName>
    </recommendedName>
    <alternativeName>
        <fullName evidence="19">CD62 antigen-like family member E</fullName>
    </alternativeName>
    <alternativeName>
        <fullName evidence="20">Endothelial leukocyte adhesion molecule 1</fullName>
    </alternativeName>
    <alternativeName>
        <fullName evidence="21">Leukocyte-endothelial cell adhesion molecule 2</fullName>
    </alternativeName>
</protein>
<evidence type="ECO:0000259" key="28">
    <source>
        <dbReference type="PROSITE" id="PS50041"/>
    </source>
</evidence>
<keyword evidence="16" id="KW-0325">Glycoprotein</keyword>
<feature type="chain" id="PRO_5025494255" description="E-selectin" evidence="26">
    <location>
        <begin position="29"/>
        <end position="991"/>
    </location>
</feature>
<dbReference type="PROSITE" id="PS50923">
    <property type="entry name" value="SUSHI"/>
    <property type="match status" value="12"/>
</dbReference>
<comment type="subcellular location">
    <subcellularLocation>
        <location evidence="1">Cell membrane</location>
        <topology evidence="1">Single-pass type I membrane protein</topology>
    </subcellularLocation>
</comment>
<evidence type="ECO:0000256" key="24">
    <source>
        <dbReference type="PROSITE-ProRule" id="PRU00302"/>
    </source>
</evidence>
<evidence type="ECO:0000256" key="4">
    <source>
        <dbReference type="ARBA" id="ARBA00022536"/>
    </source>
</evidence>
<feature type="disulfide bond" evidence="24">
    <location>
        <begin position="343"/>
        <end position="370"/>
    </location>
</feature>
<feature type="domain" description="Sushi" evidence="29">
    <location>
        <begin position="311"/>
        <end position="372"/>
    </location>
</feature>
<reference evidence="31" key="1">
    <citation type="submission" date="2012-01" db="EMBL/GenBank/DDBJ databases">
        <title>The Genome Sequence of Oreochromis niloticus (Nile Tilapia).</title>
        <authorList>
            <consortium name="Broad Institute Genome Assembly Team"/>
            <consortium name="Broad Institute Sequencing Platform"/>
            <person name="Di Palma F."/>
            <person name="Johnson J."/>
            <person name="Lander E.S."/>
            <person name="Lindblad-Toh K."/>
        </authorList>
    </citation>
    <scope>NUCLEOTIDE SEQUENCE [LARGE SCALE GENOMIC DNA]</scope>
</reference>
<evidence type="ECO:0000256" key="9">
    <source>
        <dbReference type="ARBA" id="ARBA00022734"/>
    </source>
</evidence>
<dbReference type="Pfam" id="PF00084">
    <property type="entry name" value="Sushi"/>
    <property type="match status" value="12"/>
</dbReference>